<name>A0A2G5E907_AQUCA</name>
<dbReference type="Pfam" id="PF06747">
    <property type="entry name" value="CHCH"/>
    <property type="match status" value="1"/>
</dbReference>
<dbReference type="InterPro" id="IPR010625">
    <property type="entry name" value="CHCH"/>
</dbReference>
<dbReference type="InParanoid" id="A0A2G5E907"/>
<dbReference type="PANTHER" id="PTHR13523">
    <property type="entry name" value="COILED-COIL-HELIX-COILED-COIL-HELIX DOMAIN CONTAINING 2/NUR77"/>
    <property type="match status" value="1"/>
</dbReference>
<evidence type="ECO:0000256" key="2">
    <source>
        <dbReference type="SAM" id="MobiDB-lite"/>
    </source>
</evidence>
<dbReference type="AlphaFoldDB" id="A0A2G5E907"/>
<proteinExistence type="predicted"/>
<evidence type="ECO:0000256" key="1">
    <source>
        <dbReference type="ARBA" id="ARBA00023157"/>
    </source>
</evidence>
<evidence type="ECO:0000313" key="4">
    <source>
        <dbReference type="EMBL" id="PIA52234.1"/>
    </source>
</evidence>
<dbReference type="STRING" id="218851.A0A2G5E907"/>
<dbReference type="InterPro" id="IPR055304">
    <property type="entry name" value="CHCHD2/10-like"/>
</dbReference>
<keyword evidence="5" id="KW-1185">Reference proteome</keyword>
<evidence type="ECO:0000313" key="5">
    <source>
        <dbReference type="Proteomes" id="UP000230069"/>
    </source>
</evidence>
<organism evidence="4 5">
    <name type="scientific">Aquilegia coerulea</name>
    <name type="common">Rocky mountain columbine</name>
    <dbReference type="NCBI Taxonomy" id="218851"/>
    <lineage>
        <taxon>Eukaryota</taxon>
        <taxon>Viridiplantae</taxon>
        <taxon>Streptophyta</taxon>
        <taxon>Embryophyta</taxon>
        <taxon>Tracheophyta</taxon>
        <taxon>Spermatophyta</taxon>
        <taxon>Magnoliopsida</taxon>
        <taxon>Ranunculales</taxon>
        <taxon>Ranunculaceae</taxon>
        <taxon>Thalictroideae</taxon>
        <taxon>Aquilegia</taxon>
    </lineage>
</organism>
<dbReference type="GO" id="GO:0005739">
    <property type="term" value="C:mitochondrion"/>
    <property type="evidence" value="ECO:0007669"/>
    <property type="project" value="TreeGrafter"/>
</dbReference>
<keyword evidence="1" id="KW-1015">Disulfide bond</keyword>
<dbReference type="GO" id="GO:0007005">
    <property type="term" value="P:mitochondrion organization"/>
    <property type="evidence" value="ECO:0007669"/>
    <property type="project" value="InterPro"/>
</dbReference>
<sequence length="142" mass="14690">MLFFFPFTSFSGRPMSRPAPRRSAPPPAKVAPAPAPATTTSGGGMLSGIGSTIAQGLAFGTGSAVAHRAVDSVMGPRTIQYEGAPSEAASSSPAAMNSAASSCNIHSKAFEDCLNNYGSEISKCQFYLDMLTECRKNSTMSV</sequence>
<accession>A0A2G5E907</accession>
<dbReference type="PANTHER" id="PTHR13523:SF2">
    <property type="entry name" value="COILED-COIL-HELIX-COILED-COIL-HELIX DOMAIN CONTAINING 2, ISOFORM A-RELATED"/>
    <property type="match status" value="1"/>
</dbReference>
<protein>
    <recommendedName>
        <fullName evidence="3">CHCH domain-containing protein</fullName>
    </recommendedName>
</protein>
<dbReference type="GO" id="GO:0005634">
    <property type="term" value="C:nucleus"/>
    <property type="evidence" value="ECO:0007669"/>
    <property type="project" value="TreeGrafter"/>
</dbReference>
<feature type="region of interest" description="Disordered" evidence="2">
    <location>
        <begin position="13"/>
        <end position="44"/>
    </location>
</feature>
<dbReference type="EMBL" id="KZ305027">
    <property type="protein sequence ID" value="PIA52234.1"/>
    <property type="molecule type" value="Genomic_DNA"/>
</dbReference>
<gene>
    <name evidence="4" type="ORF">AQUCO_01000244v1</name>
</gene>
<feature type="domain" description="CHCH" evidence="3">
    <location>
        <begin position="103"/>
        <end position="137"/>
    </location>
</feature>
<evidence type="ECO:0000259" key="3">
    <source>
        <dbReference type="Pfam" id="PF06747"/>
    </source>
</evidence>
<feature type="compositionally biased region" description="Low complexity" evidence="2">
    <location>
        <begin position="13"/>
        <end position="22"/>
    </location>
</feature>
<feature type="compositionally biased region" description="Pro residues" evidence="2">
    <location>
        <begin position="23"/>
        <end position="35"/>
    </location>
</feature>
<dbReference type="OrthoDB" id="1106148at2759"/>
<reference evidence="4 5" key="1">
    <citation type="submission" date="2017-09" db="EMBL/GenBank/DDBJ databases">
        <title>WGS assembly of Aquilegia coerulea Goldsmith.</title>
        <authorList>
            <person name="Hodges S."/>
            <person name="Kramer E."/>
            <person name="Nordborg M."/>
            <person name="Tomkins J."/>
            <person name="Borevitz J."/>
            <person name="Derieg N."/>
            <person name="Yan J."/>
            <person name="Mihaltcheva S."/>
            <person name="Hayes R.D."/>
            <person name="Rokhsar D."/>
        </authorList>
    </citation>
    <scope>NUCLEOTIDE SEQUENCE [LARGE SCALE GENOMIC DNA]</scope>
    <source>
        <strain evidence="5">cv. Goldsmith</strain>
    </source>
</reference>
<dbReference type="Proteomes" id="UP000230069">
    <property type="component" value="Unassembled WGS sequence"/>
</dbReference>